<keyword evidence="1" id="KW-0805">Transcription regulation</keyword>
<dbReference type="Pfam" id="PF13377">
    <property type="entry name" value="Peripla_BP_3"/>
    <property type="match status" value="1"/>
</dbReference>
<dbReference type="Proteomes" id="UP000824037">
    <property type="component" value="Unassembled WGS sequence"/>
</dbReference>
<dbReference type="CDD" id="cd06267">
    <property type="entry name" value="PBP1_LacI_sugar_binding-like"/>
    <property type="match status" value="1"/>
</dbReference>
<dbReference type="GO" id="GO:0000976">
    <property type="term" value="F:transcription cis-regulatory region binding"/>
    <property type="evidence" value="ECO:0007669"/>
    <property type="project" value="TreeGrafter"/>
</dbReference>
<dbReference type="Gene3D" id="1.10.260.40">
    <property type="entry name" value="lambda repressor-like DNA-binding domains"/>
    <property type="match status" value="1"/>
</dbReference>
<reference evidence="5" key="1">
    <citation type="journal article" date="2021" name="PeerJ">
        <title>Extensive microbial diversity within the chicken gut microbiome revealed by metagenomics and culture.</title>
        <authorList>
            <person name="Gilroy R."/>
            <person name="Ravi A."/>
            <person name="Getino M."/>
            <person name="Pursley I."/>
            <person name="Horton D.L."/>
            <person name="Alikhan N.F."/>
            <person name="Baker D."/>
            <person name="Gharbi K."/>
            <person name="Hall N."/>
            <person name="Watson M."/>
            <person name="Adriaenssens E.M."/>
            <person name="Foster-Nyarko E."/>
            <person name="Jarju S."/>
            <person name="Secka A."/>
            <person name="Antonio M."/>
            <person name="Oren A."/>
            <person name="Chaudhuri R.R."/>
            <person name="La Ragione R."/>
            <person name="Hildebrand F."/>
            <person name="Pallen M.J."/>
        </authorList>
    </citation>
    <scope>NUCLEOTIDE SEQUENCE</scope>
    <source>
        <strain evidence="5">ChiGjej4B4-7305</strain>
    </source>
</reference>
<name>A0A9D2J5Q5_9MICO</name>
<dbReference type="PANTHER" id="PTHR30146:SF109">
    <property type="entry name" value="HTH-TYPE TRANSCRIPTIONAL REGULATOR GALS"/>
    <property type="match status" value="1"/>
</dbReference>
<protein>
    <submittedName>
        <fullName evidence="5">LacI family transcriptional regulator</fullName>
    </submittedName>
</protein>
<dbReference type="CDD" id="cd01392">
    <property type="entry name" value="HTH_LacI"/>
    <property type="match status" value="1"/>
</dbReference>
<proteinExistence type="predicted"/>
<accession>A0A9D2J5Q5</accession>
<gene>
    <name evidence="5" type="ORF">H9815_15115</name>
</gene>
<dbReference type="PANTHER" id="PTHR30146">
    <property type="entry name" value="LACI-RELATED TRANSCRIPTIONAL REPRESSOR"/>
    <property type="match status" value="1"/>
</dbReference>
<dbReference type="InterPro" id="IPR046335">
    <property type="entry name" value="LacI/GalR-like_sensor"/>
</dbReference>
<dbReference type="EMBL" id="DXBY01000262">
    <property type="protein sequence ID" value="HIZ37102.1"/>
    <property type="molecule type" value="Genomic_DNA"/>
</dbReference>
<dbReference type="InterPro" id="IPR010982">
    <property type="entry name" value="Lambda_DNA-bd_dom_sf"/>
</dbReference>
<dbReference type="GO" id="GO:0003700">
    <property type="term" value="F:DNA-binding transcription factor activity"/>
    <property type="evidence" value="ECO:0007669"/>
    <property type="project" value="TreeGrafter"/>
</dbReference>
<dbReference type="AlphaFoldDB" id="A0A9D2J5Q5"/>
<organism evidence="5 6">
    <name type="scientific">Candidatus Ruania gallistercoris</name>
    <dbReference type="NCBI Taxonomy" id="2838746"/>
    <lineage>
        <taxon>Bacteria</taxon>
        <taxon>Bacillati</taxon>
        <taxon>Actinomycetota</taxon>
        <taxon>Actinomycetes</taxon>
        <taxon>Micrococcales</taxon>
        <taxon>Ruaniaceae</taxon>
        <taxon>Ruania</taxon>
    </lineage>
</organism>
<reference evidence="5" key="2">
    <citation type="submission" date="2021-04" db="EMBL/GenBank/DDBJ databases">
        <authorList>
            <person name="Gilroy R."/>
        </authorList>
    </citation>
    <scope>NUCLEOTIDE SEQUENCE</scope>
    <source>
        <strain evidence="5">ChiGjej4B4-7305</strain>
    </source>
</reference>
<dbReference type="InterPro" id="IPR000843">
    <property type="entry name" value="HTH_LacI"/>
</dbReference>
<dbReference type="PROSITE" id="PS50932">
    <property type="entry name" value="HTH_LACI_2"/>
    <property type="match status" value="1"/>
</dbReference>
<dbReference type="SUPFAM" id="SSF47413">
    <property type="entry name" value="lambda repressor-like DNA-binding domains"/>
    <property type="match status" value="1"/>
</dbReference>
<keyword evidence="3" id="KW-0804">Transcription</keyword>
<evidence type="ECO:0000259" key="4">
    <source>
        <dbReference type="PROSITE" id="PS50932"/>
    </source>
</evidence>
<evidence type="ECO:0000313" key="6">
    <source>
        <dbReference type="Proteomes" id="UP000824037"/>
    </source>
</evidence>
<feature type="domain" description="HTH lacI-type" evidence="4">
    <location>
        <begin position="3"/>
        <end position="58"/>
    </location>
</feature>
<evidence type="ECO:0000256" key="2">
    <source>
        <dbReference type="ARBA" id="ARBA00023125"/>
    </source>
</evidence>
<sequence>MAVTIRDVAAEAQVSVATVSRITSNSGYPVGAQTRKRVLAAIEKLGYRPSEVAKGLSVRGSTLIGVLAPDMANQYYAEITRGIEDVAHAEDYQVVFCSSDRDPDRATAYVDSLVRRRVAGLVVVGGGSEVALAPRDVSPYEAAVVMVGRPSADFSTVQADNDHAGRRLAEHFTDLGHRRIGYLAGHRESSASTVRYEAISAALADRDAPVPLVERGAYTEAGGYRAASTLLAPTDRPTAIIAANDRMAIGALAAAEDLGLRVPDEVALAGFDNTPISEYVRPALTTFSLSSRDMGAQAMRLILAGKEGDKTIQHLTVRGDLVIRDSCGS</sequence>
<evidence type="ECO:0000256" key="1">
    <source>
        <dbReference type="ARBA" id="ARBA00023015"/>
    </source>
</evidence>
<dbReference type="SUPFAM" id="SSF53822">
    <property type="entry name" value="Periplasmic binding protein-like I"/>
    <property type="match status" value="1"/>
</dbReference>
<dbReference type="Pfam" id="PF00356">
    <property type="entry name" value="LacI"/>
    <property type="match status" value="1"/>
</dbReference>
<evidence type="ECO:0000256" key="3">
    <source>
        <dbReference type="ARBA" id="ARBA00023163"/>
    </source>
</evidence>
<evidence type="ECO:0000313" key="5">
    <source>
        <dbReference type="EMBL" id="HIZ37102.1"/>
    </source>
</evidence>
<comment type="caution">
    <text evidence="5">The sequence shown here is derived from an EMBL/GenBank/DDBJ whole genome shotgun (WGS) entry which is preliminary data.</text>
</comment>
<dbReference type="Gene3D" id="3.40.50.2300">
    <property type="match status" value="2"/>
</dbReference>
<dbReference type="SMART" id="SM00354">
    <property type="entry name" value="HTH_LACI"/>
    <property type="match status" value="1"/>
</dbReference>
<keyword evidence="2" id="KW-0238">DNA-binding</keyword>
<dbReference type="InterPro" id="IPR028082">
    <property type="entry name" value="Peripla_BP_I"/>
</dbReference>